<gene>
    <name evidence="1" type="ORF">PXEA_LOCUS7482</name>
</gene>
<name>A0A3S5FCQ4_9PLAT</name>
<dbReference type="Proteomes" id="UP000784294">
    <property type="component" value="Unassembled WGS sequence"/>
</dbReference>
<comment type="caution">
    <text evidence="1">The sequence shown here is derived from an EMBL/GenBank/DDBJ whole genome shotgun (WGS) entry which is preliminary data.</text>
</comment>
<organism evidence="1 2">
    <name type="scientific">Protopolystoma xenopodis</name>
    <dbReference type="NCBI Taxonomy" id="117903"/>
    <lineage>
        <taxon>Eukaryota</taxon>
        <taxon>Metazoa</taxon>
        <taxon>Spiralia</taxon>
        <taxon>Lophotrochozoa</taxon>
        <taxon>Platyhelminthes</taxon>
        <taxon>Monogenea</taxon>
        <taxon>Polyopisthocotylea</taxon>
        <taxon>Polystomatidea</taxon>
        <taxon>Polystomatidae</taxon>
        <taxon>Protopolystoma</taxon>
    </lineage>
</organism>
<sequence length="207" mass="23104">MEVHEKEIRCSSSGEIDQRISSLCTLIRNKGPPNSLCPSNSRSTLDGCLILHLLVDSLDLSLSRASFFHLTLLRLSSLNLFFFYFAALASRFNTTFDRGYAVLDFLYTNQDDSGEYFCLATNSLGQAQDLNQLNFDEFGKLLTSTPHAQWPQLLLTFQALLTDIFGLTTSLATTGKSFCYVYHSFAILALNEVFFPTGLSAYLFPAS</sequence>
<dbReference type="Gene3D" id="2.60.40.10">
    <property type="entry name" value="Immunoglobulins"/>
    <property type="match status" value="1"/>
</dbReference>
<dbReference type="InterPro" id="IPR036179">
    <property type="entry name" value="Ig-like_dom_sf"/>
</dbReference>
<dbReference type="SUPFAM" id="SSF48726">
    <property type="entry name" value="Immunoglobulin"/>
    <property type="match status" value="1"/>
</dbReference>
<protein>
    <recommendedName>
        <fullName evidence="3">Immunoglobulin I-set domain-containing protein</fullName>
    </recommendedName>
</protein>
<dbReference type="EMBL" id="CAAALY010019810">
    <property type="protein sequence ID" value="VEL14042.1"/>
    <property type="molecule type" value="Genomic_DNA"/>
</dbReference>
<dbReference type="AlphaFoldDB" id="A0A3S5FCQ4"/>
<evidence type="ECO:0000313" key="1">
    <source>
        <dbReference type="EMBL" id="VEL14042.1"/>
    </source>
</evidence>
<keyword evidence="2" id="KW-1185">Reference proteome</keyword>
<dbReference type="InterPro" id="IPR013783">
    <property type="entry name" value="Ig-like_fold"/>
</dbReference>
<evidence type="ECO:0008006" key="3">
    <source>
        <dbReference type="Google" id="ProtNLM"/>
    </source>
</evidence>
<accession>A0A3S5FCQ4</accession>
<reference evidence="1" key="1">
    <citation type="submission" date="2018-11" db="EMBL/GenBank/DDBJ databases">
        <authorList>
            <consortium name="Pathogen Informatics"/>
        </authorList>
    </citation>
    <scope>NUCLEOTIDE SEQUENCE</scope>
</reference>
<proteinExistence type="predicted"/>
<evidence type="ECO:0000313" key="2">
    <source>
        <dbReference type="Proteomes" id="UP000784294"/>
    </source>
</evidence>